<name>A0ACC1N7U0_9HYPO</name>
<protein>
    <submittedName>
        <fullName evidence="1">Uncharacterized protein</fullName>
    </submittedName>
</protein>
<accession>A0ACC1N7U0</accession>
<evidence type="ECO:0000313" key="2">
    <source>
        <dbReference type="Proteomes" id="UP001143910"/>
    </source>
</evidence>
<organism evidence="1 2">
    <name type="scientific">Zarea fungicola</name>
    <dbReference type="NCBI Taxonomy" id="93591"/>
    <lineage>
        <taxon>Eukaryota</taxon>
        <taxon>Fungi</taxon>
        <taxon>Dikarya</taxon>
        <taxon>Ascomycota</taxon>
        <taxon>Pezizomycotina</taxon>
        <taxon>Sordariomycetes</taxon>
        <taxon>Hypocreomycetidae</taxon>
        <taxon>Hypocreales</taxon>
        <taxon>Cordycipitaceae</taxon>
        <taxon>Zarea</taxon>
    </lineage>
</organism>
<gene>
    <name evidence="1" type="ORF">NQ176_g5933</name>
</gene>
<proteinExistence type="predicted"/>
<sequence length="391" mass="43937">MSNRSLMSTLKLLGRVNRPTARQLATCTRQFSTTTSREVRATFVETENEELNSVLKTIQEKTIFPAYLPRKQQKIVFNPKMRVFMQQNPIVIEVDGIEHRFSPIDRSTDIPNSKKSFNQVLDLMETSDDWANLGTLLAGYKKAGVRLRLQHWGKLIRRAADTGNIYAIIECAKQAERTGLKFQTHEMVVRLLASINDKIIAGDEGATQQAAKWMNVVLDLLHYREQVPRKNIAGDTKMHLSRLARGLVLFTRVSAVSTKQSAGQDAAAELTALRDELALLRTLWKDADLKNLDSLPEFAALHPLLTTEFRKLNGAAYVNVIAQNIKAISLSREFAAVDANELEAVEAALSEHLEQYGKSDERRDARWAEVYEQVLGAKPSWPSLPSKPSKA</sequence>
<comment type="caution">
    <text evidence="1">The sequence shown here is derived from an EMBL/GenBank/DDBJ whole genome shotgun (WGS) entry which is preliminary data.</text>
</comment>
<evidence type="ECO:0000313" key="1">
    <source>
        <dbReference type="EMBL" id="KAJ2974676.1"/>
    </source>
</evidence>
<keyword evidence="2" id="KW-1185">Reference proteome</keyword>
<reference evidence="1" key="1">
    <citation type="submission" date="2022-08" db="EMBL/GenBank/DDBJ databases">
        <title>Genome Sequence of Lecanicillium fungicola.</title>
        <authorList>
            <person name="Buettner E."/>
        </authorList>
    </citation>
    <scope>NUCLEOTIDE SEQUENCE</scope>
    <source>
        <strain evidence="1">Babe33</strain>
    </source>
</reference>
<dbReference type="Proteomes" id="UP001143910">
    <property type="component" value="Unassembled WGS sequence"/>
</dbReference>
<dbReference type="EMBL" id="JANJQO010000799">
    <property type="protein sequence ID" value="KAJ2974676.1"/>
    <property type="molecule type" value="Genomic_DNA"/>
</dbReference>